<dbReference type="OrthoDB" id="7181050at2"/>
<dbReference type="Gene3D" id="3.30.2140.10">
    <property type="entry name" value="Arylamine N-acetyltransferase"/>
    <property type="match status" value="1"/>
</dbReference>
<dbReference type="PANTHER" id="PTHR11786">
    <property type="entry name" value="N-HYDROXYARYLAMINE O-ACETYLTRANSFERASE"/>
    <property type="match status" value="1"/>
</dbReference>
<name>A0A370MZN9_9BURK</name>
<evidence type="ECO:0000256" key="1">
    <source>
        <dbReference type="ARBA" id="ARBA00006547"/>
    </source>
</evidence>
<gene>
    <name evidence="3" type="ORF">DLM46_31635</name>
</gene>
<reference evidence="4" key="1">
    <citation type="submission" date="2018-05" db="EMBL/GenBank/DDBJ databases">
        <authorList>
            <person name="Feng T."/>
        </authorList>
    </citation>
    <scope>NUCLEOTIDE SEQUENCE [LARGE SCALE GENOMIC DNA]</scope>
    <source>
        <strain evidence="4">S27</strain>
    </source>
</reference>
<accession>A0A370MZN9</accession>
<comment type="similarity">
    <text evidence="1 2">Belongs to the arylamine N-acetyltransferase family.</text>
</comment>
<keyword evidence="4" id="KW-1185">Reference proteome</keyword>
<dbReference type="Proteomes" id="UP000254875">
    <property type="component" value="Unassembled WGS sequence"/>
</dbReference>
<organism evidence="3 4">
    <name type="scientific">Paraburkholderia lacunae</name>
    <dbReference type="NCBI Taxonomy" id="2211104"/>
    <lineage>
        <taxon>Bacteria</taxon>
        <taxon>Pseudomonadati</taxon>
        <taxon>Pseudomonadota</taxon>
        <taxon>Betaproteobacteria</taxon>
        <taxon>Burkholderiales</taxon>
        <taxon>Burkholderiaceae</taxon>
        <taxon>Paraburkholderia</taxon>
    </lineage>
</organism>
<dbReference type="PRINTS" id="PR01543">
    <property type="entry name" value="ANATRNSFRASE"/>
</dbReference>
<dbReference type="RefSeq" id="WP_115107427.1">
    <property type="nucleotide sequence ID" value="NZ_QHKS01000029.1"/>
</dbReference>
<dbReference type="AlphaFoldDB" id="A0A370MZN9"/>
<proteinExistence type="inferred from homology"/>
<dbReference type="PANTHER" id="PTHR11786:SF0">
    <property type="entry name" value="ARYLAMINE N-ACETYLTRANSFERASE 4-RELATED"/>
    <property type="match status" value="1"/>
</dbReference>
<dbReference type="InterPro" id="IPR001447">
    <property type="entry name" value="Arylamine_N-AcTrfase"/>
</dbReference>
<evidence type="ECO:0000256" key="2">
    <source>
        <dbReference type="RuleBase" id="RU003452"/>
    </source>
</evidence>
<sequence>MSDTVNLDTYFTRIGYTGSRAPTLDVLRELHKLHPRSIPFENLNPLTRRPVNLDLSSIEQKLIIQNRGGYCFEQNALFASVLKQLGFKVTPLLGRVLWGREPDAIPPRTHMVLRVDIDKDKNNNEPWIADVGFGSVTLTAPLRLTPGTAQQTQLGVFRLADASHGALYLEVQAGDETWSRIYRFDLHPVEWIDYETSNWYTSTSPDSIFAGNLIVCRVLAQSRLALLNDQLNERAANGQIISARQLTSAAELAACLRDQFRLNTGDIDIADIFARVRKSSAAVA</sequence>
<dbReference type="GO" id="GO:0016407">
    <property type="term" value="F:acetyltransferase activity"/>
    <property type="evidence" value="ECO:0007669"/>
    <property type="project" value="InterPro"/>
</dbReference>
<evidence type="ECO:0000313" key="4">
    <source>
        <dbReference type="Proteomes" id="UP000254875"/>
    </source>
</evidence>
<dbReference type="InterPro" id="IPR038765">
    <property type="entry name" value="Papain-like_cys_pep_sf"/>
</dbReference>
<comment type="caution">
    <text evidence="3">The sequence shown here is derived from an EMBL/GenBank/DDBJ whole genome shotgun (WGS) entry which is preliminary data.</text>
</comment>
<dbReference type="Pfam" id="PF00797">
    <property type="entry name" value="Acetyltransf_2"/>
    <property type="match status" value="1"/>
</dbReference>
<dbReference type="EMBL" id="QHKS01000029">
    <property type="protein sequence ID" value="RDJ98831.1"/>
    <property type="molecule type" value="Genomic_DNA"/>
</dbReference>
<evidence type="ECO:0000313" key="3">
    <source>
        <dbReference type="EMBL" id="RDJ98831.1"/>
    </source>
</evidence>
<keyword evidence="3" id="KW-0808">Transferase</keyword>
<protein>
    <submittedName>
        <fullName evidence="3">N-hydroxyarylamine O-acetyltransferase</fullName>
    </submittedName>
</protein>
<dbReference type="SUPFAM" id="SSF54001">
    <property type="entry name" value="Cysteine proteinases"/>
    <property type="match status" value="1"/>
</dbReference>
<dbReference type="Gene3D" id="2.40.128.150">
    <property type="entry name" value="Cysteine proteinases"/>
    <property type="match status" value="1"/>
</dbReference>